<evidence type="ECO:0000313" key="3">
    <source>
        <dbReference type="EMBL" id="OTZ97157.1"/>
    </source>
</evidence>
<dbReference type="EMBL" id="NFEM01000126">
    <property type="protein sequence ID" value="OTZ97157.1"/>
    <property type="molecule type" value="Genomic_DNA"/>
</dbReference>
<reference evidence="3 4" key="1">
    <citation type="submission" date="2016-10" db="EMBL/GenBank/DDBJ databases">
        <title>Comparative genomics of Bacillus thuringiensis reveals a path to pathogens against multiple invertebrate hosts.</title>
        <authorList>
            <person name="Zheng J."/>
            <person name="Gao Q."/>
            <person name="Liu H."/>
            <person name="Peng D."/>
            <person name="Ruan L."/>
            <person name="Sun M."/>
        </authorList>
    </citation>
    <scope>NUCLEOTIDE SEQUENCE [LARGE SCALE GENOMIC DNA]</scope>
    <source>
        <strain evidence="3">HD5</strain>
    </source>
</reference>
<evidence type="ECO:0000259" key="2">
    <source>
        <dbReference type="Pfam" id="PF14470"/>
    </source>
</evidence>
<dbReference type="Proteomes" id="UP000194551">
    <property type="component" value="Unassembled WGS sequence"/>
</dbReference>
<feature type="domain" description="YokE-like PH" evidence="2">
    <location>
        <begin position="70"/>
        <end position="143"/>
    </location>
</feature>
<evidence type="ECO:0000313" key="4">
    <source>
        <dbReference type="Proteomes" id="UP000194551"/>
    </source>
</evidence>
<accession>A0A9X6Q121</accession>
<protein>
    <recommendedName>
        <fullName evidence="2">YokE-like PH domain-containing protein</fullName>
    </recommendedName>
</protein>
<dbReference type="Pfam" id="PF14470">
    <property type="entry name" value="bPH_3"/>
    <property type="match status" value="1"/>
</dbReference>
<dbReference type="AlphaFoldDB" id="A0A9X6Q121"/>
<dbReference type="InterPro" id="IPR039519">
    <property type="entry name" value="YokE-like_PH"/>
</dbReference>
<organism evidence="3 4">
    <name type="scientific">Bacillus thuringiensis</name>
    <dbReference type="NCBI Taxonomy" id="1428"/>
    <lineage>
        <taxon>Bacteria</taxon>
        <taxon>Bacillati</taxon>
        <taxon>Bacillota</taxon>
        <taxon>Bacilli</taxon>
        <taxon>Bacillales</taxon>
        <taxon>Bacillaceae</taxon>
        <taxon>Bacillus</taxon>
        <taxon>Bacillus cereus group</taxon>
    </lineage>
</organism>
<evidence type="ECO:0000256" key="1">
    <source>
        <dbReference type="SAM" id="Phobius"/>
    </source>
</evidence>
<comment type="caution">
    <text evidence="3">The sequence shown here is derived from an EMBL/GenBank/DDBJ whole genome shotgun (WGS) entry which is preliminary data.</text>
</comment>
<proteinExistence type="predicted"/>
<feature type="transmembrane region" description="Helical" evidence="1">
    <location>
        <begin position="6"/>
        <end position="24"/>
    </location>
</feature>
<gene>
    <name evidence="3" type="ORF">BK774_26345</name>
</gene>
<name>A0A9X6Q121_BACTU</name>
<dbReference type="SUPFAM" id="SSF50729">
    <property type="entry name" value="PH domain-like"/>
    <property type="match status" value="1"/>
</dbReference>
<keyword evidence="1" id="KW-0812">Transmembrane</keyword>
<keyword evidence="1" id="KW-1133">Transmembrane helix</keyword>
<dbReference type="RefSeq" id="WP_025687346.1">
    <property type="nucleotide sequence ID" value="NZ_CAKJXA010000119.1"/>
</dbReference>
<sequence>MWTFFIILGLGVACIILFLMMSNHDMNKLDGFKKENPEMYEKYKGAFDSQPGDFSMVKLSVESVESRLLPEETICYSFAQPRYQNKDMNVYVLTDKRYIYYGIRLTKKAFKSIPYNKIESVDVKEKALVTELEVKSKEEKIDVFFGSYHKKYFDEFYIFLTEKQLNPNLGS</sequence>
<keyword evidence="1" id="KW-0472">Membrane</keyword>